<dbReference type="AlphaFoldDB" id="A0AAV5FK60"/>
<reference evidence="2" key="1">
    <citation type="journal article" date="2018" name="DNA Res.">
        <title>Multiple hybrid de novo genome assembly of finger millet, an orphan allotetraploid crop.</title>
        <authorList>
            <person name="Hatakeyama M."/>
            <person name="Aluri S."/>
            <person name="Balachadran M.T."/>
            <person name="Sivarajan S.R."/>
            <person name="Patrignani A."/>
            <person name="Gruter S."/>
            <person name="Poveda L."/>
            <person name="Shimizu-Inatsugi R."/>
            <person name="Baeten J."/>
            <person name="Francoijs K.J."/>
            <person name="Nataraja K.N."/>
            <person name="Reddy Y.A.N."/>
            <person name="Phadnis S."/>
            <person name="Ravikumar R.L."/>
            <person name="Schlapbach R."/>
            <person name="Sreeman S.M."/>
            <person name="Shimizu K.K."/>
        </authorList>
    </citation>
    <scope>NUCLEOTIDE SEQUENCE</scope>
</reference>
<dbReference type="PANTHER" id="PTHR36617">
    <property type="entry name" value="PROTEIN, PUTATIVE-RELATED"/>
    <property type="match status" value="1"/>
</dbReference>
<evidence type="ECO:0000259" key="1">
    <source>
        <dbReference type="Pfam" id="PF13966"/>
    </source>
</evidence>
<dbReference type="EMBL" id="BQKI01000087">
    <property type="protein sequence ID" value="GJN35167.1"/>
    <property type="molecule type" value="Genomic_DNA"/>
</dbReference>
<reference evidence="2" key="2">
    <citation type="submission" date="2021-12" db="EMBL/GenBank/DDBJ databases">
        <title>Resequencing data analysis of finger millet.</title>
        <authorList>
            <person name="Hatakeyama M."/>
            <person name="Aluri S."/>
            <person name="Balachadran M.T."/>
            <person name="Sivarajan S.R."/>
            <person name="Poveda L."/>
            <person name="Shimizu-Inatsugi R."/>
            <person name="Schlapbach R."/>
            <person name="Sreeman S.M."/>
            <person name="Shimizu K.K."/>
        </authorList>
    </citation>
    <scope>NUCLEOTIDE SEQUENCE</scope>
</reference>
<sequence length="313" mass="36780">MSWALQIRWLWFQKTDLNRPWKGLDIPVHSNAVALFHISIVSHVGQGTNTLFWSDKWLFGCSLAELAPSVVAAVPIKIRQQRTVAEAFMERQWPRDIQGGFSLVWLYEYFQLWDVLLEVNLSEDNDQHTWRFDGSGSFSTKSAYQAFFNGAMTFEPWRRLWKAWASSKYKVFLWLAIRNKCWTVDRLARRGLPHPDRCVFCDQADEDIQHILTDCVFAREFWYKVLAPVGMPANTPGQDDDVFAEWWKKARKHADKTKRKGLNSLIILGAWTLWKHRNSCVYEGVRPCIQLIMREFNSERQLWHLAGPDRCRL</sequence>
<evidence type="ECO:0000313" key="3">
    <source>
        <dbReference type="Proteomes" id="UP001054889"/>
    </source>
</evidence>
<dbReference type="InterPro" id="IPR026960">
    <property type="entry name" value="RVT-Znf"/>
</dbReference>
<comment type="caution">
    <text evidence="2">The sequence shown here is derived from an EMBL/GenBank/DDBJ whole genome shotgun (WGS) entry which is preliminary data.</text>
</comment>
<evidence type="ECO:0000313" key="2">
    <source>
        <dbReference type="EMBL" id="GJN35167.1"/>
    </source>
</evidence>
<gene>
    <name evidence="2" type="primary">gb23914</name>
    <name evidence="2" type="ORF">PR202_gb23914</name>
</gene>
<dbReference type="Proteomes" id="UP001054889">
    <property type="component" value="Unassembled WGS sequence"/>
</dbReference>
<feature type="domain" description="Reverse transcriptase zinc-binding" evidence="1">
    <location>
        <begin position="138"/>
        <end position="222"/>
    </location>
</feature>
<dbReference type="PANTHER" id="PTHR36617:SF17">
    <property type="entry name" value="OS01G0114800 PROTEIN"/>
    <property type="match status" value="1"/>
</dbReference>
<keyword evidence="3" id="KW-1185">Reference proteome</keyword>
<name>A0AAV5FK60_ELECO</name>
<accession>A0AAV5FK60</accession>
<protein>
    <recommendedName>
        <fullName evidence="1">Reverse transcriptase zinc-binding domain-containing protein</fullName>
    </recommendedName>
</protein>
<dbReference type="Pfam" id="PF13966">
    <property type="entry name" value="zf-RVT"/>
    <property type="match status" value="1"/>
</dbReference>
<organism evidence="2 3">
    <name type="scientific">Eleusine coracana subsp. coracana</name>
    <dbReference type="NCBI Taxonomy" id="191504"/>
    <lineage>
        <taxon>Eukaryota</taxon>
        <taxon>Viridiplantae</taxon>
        <taxon>Streptophyta</taxon>
        <taxon>Embryophyta</taxon>
        <taxon>Tracheophyta</taxon>
        <taxon>Spermatophyta</taxon>
        <taxon>Magnoliopsida</taxon>
        <taxon>Liliopsida</taxon>
        <taxon>Poales</taxon>
        <taxon>Poaceae</taxon>
        <taxon>PACMAD clade</taxon>
        <taxon>Chloridoideae</taxon>
        <taxon>Cynodonteae</taxon>
        <taxon>Eleusininae</taxon>
        <taxon>Eleusine</taxon>
    </lineage>
</organism>
<proteinExistence type="predicted"/>